<organism evidence="1">
    <name type="scientific">Rhizophora mucronata</name>
    <name type="common">Asiatic mangrove</name>
    <dbReference type="NCBI Taxonomy" id="61149"/>
    <lineage>
        <taxon>Eukaryota</taxon>
        <taxon>Viridiplantae</taxon>
        <taxon>Streptophyta</taxon>
        <taxon>Embryophyta</taxon>
        <taxon>Tracheophyta</taxon>
        <taxon>Spermatophyta</taxon>
        <taxon>Magnoliopsida</taxon>
        <taxon>eudicotyledons</taxon>
        <taxon>Gunneridae</taxon>
        <taxon>Pentapetalae</taxon>
        <taxon>rosids</taxon>
        <taxon>fabids</taxon>
        <taxon>Malpighiales</taxon>
        <taxon>Rhizophoraceae</taxon>
        <taxon>Rhizophora</taxon>
    </lineage>
</organism>
<protein>
    <submittedName>
        <fullName evidence="1">Uncharacterized protein</fullName>
    </submittedName>
</protein>
<accession>A0A2P2P7G3</accession>
<proteinExistence type="predicted"/>
<dbReference type="AlphaFoldDB" id="A0A2P2P7G3"/>
<dbReference type="EMBL" id="GGEC01070212">
    <property type="protein sequence ID" value="MBX50696.1"/>
    <property type="molecule type" value="Transcribed_RNA"/>
</dbReference>
<name>A0A2P2P7G3_RHIMU</name>
<evidence type="ECO:0000313" key="1">
    <source>
        <dbReference type="EMBL" id="MBX50696.1"/>
    </source>
</evidence>
<sequence length="54" mass="6049">MMIKNEKQINNTSQCSATANLQISHCQKIGLMMGDNFVWCEVLIALIHNTLLEG</sequence>
<reference evidence="1" key="1">
    <citation type="submission" date="2018-02" db="EMBL/GenBank/DDBJ databases">
        <title>Rhizophora mucronata_Transcriptome.</title>
        <authorList>
            <person name="Meera S.P."/>
            <person name="Sreeshan A."/>
            <person name="Augustine A."/>
        </authorList>
    </citation>
    <scope>NUCLEOTIDE SEQUENCE</scope>
    <source>
        <tissue evidence="1">Leaf</tissue>
    </source>
</reference>